<feature type="region of interest" description="Disordered" evidence="2">
    <location>
        <begin position="678"/>
        <end position="747"/>
    </location>
</feature>
<feature type="compositionally biased region" description="Basic and acidic residues" evidence="2">
    <location>
        <begin position="56"/>
        <end position="74"/>
    </location>
</feature>
<feature type="region of interest" description="Disordered" evidence="2">
    <location>
        <begin position="1"/>
        <end position="185"/>
    </location>
</feature>
<feature type="coiled-coil region" evidence="1">
    <location>
        <begin position="559"/>
        <end position="652"/>
    </location>
</feature>
<gene>
    <name evidence="3" type="ORF">BaRGS_00014684</name>
</gene>
<feature type="compositionally biased region" description="Polar residues" evidence="2">
    <location>
        <begin position="149"/>
        <end position="158"/>
    </location>
</feature>
<feature type="compositionally biased region" description="Basic and acidic residues" evidence="2">
    <location>
        <begin position="678"/>
        <end position="694"/>
    </location>
</feature>
<evidence type="ECO:0000256" key="1">
    <source>
        <dbReference type="SAM" id="Coils"/>
    </source>
</evidence>
<sequence length="1038" mass="117861">MLSVTDRDQPRELERERRPPYSVPQEQTSSTSPSHPRVVPIHQEADQHQPSQHAVRHAEVSGRSAEFDDRDSHDGSYLWMRRQVPGRTERDVIVFTSSVPKDSRSSREPTHTSREPTHDSPGRRRDEAQESYRREAARQRQQVDRNASERSGSNTDASRSGLAGLSMSGSEVSGSVPSPGAIPNFRTLQDQQVSWLAMYRLLEEEHRGELQAQYVEHQRMINDMQRHLDRELLRQHQSVQQKLDKHREALIASSPRQQSSRREAERSTDSRHPRQTGQRDASDDSDVEETHMKPPSRNHYGRADIDSWETGGRASSHVDSAASQRSPDGRSSARSPREEHRSRSEQGREKRLRGGVYSSPMPISRTKAPSRGPGSLNSSVRESGQLDGNMSNNARSSYESGRHQEESMSRSRDLSFHEDDVLSPRTRSSLREKHAKHLADLRAYYEAEIQELRDQLTAAAGGPVLSSSSSMGRETATERILREENQSLRLKCQDLQDALDDANIRTREMEQKLQGLEIRAADYADRYEDSQHTVLKLKNRLEELHAFAKEREAMLEEVEARERRQAAAMEELYKTKEEQAENQRRDKAALKRLLDKYETLEKEYTTLKNTSAEVENKLYEMRNETMDLNKIISRLELENKRLSHDNDNMRHRLAISGRPVLILPCGCAFSLPITRQDVEETTERTRDRSTDRLAHSTGSLTNRQQDRSLDRLSARSPRTEGRLTSRSTMSDDEEADAGKLSDSPLLKAERELRRLQESMGRSDFALKLQPKKYSSVDSLPAYNGYSDVTIIDGLKSSSRSGSTTAAGEAKKSKPKKNLSAFGRTNPPVANGDPRDSVSGKPGVQNKPAEQAQSSSLSSPTRFDVGVRQGVSRSPPSRGAGQVVRERESSRDRAGERTRDKSPVNMSSSAKGTGQSVDATLERIRTGGIVSRPQWEDVYTSLAKPRQADNKSSSLNMTQEELLRERIRSIEQLEHRYDELTMEKRKLESQLNKVPIHGRVDRKSRREKELLEEQLDKVDHELGSLRMTLKRYQVLKTTI</sequence>
<evidence type="ECO:0000313" key="4">
    <source>
        <dbReference type="Proteomes" id="UP001519460"/>
    </source>
</evidence>
<feature type="region of interest" description="Disordered" evidence="2">
    <location>
        <begin position="237"/>
        <end position="428"/>
    </location>
</feature>
<comment type="caution">
    <text evidence="3">The sequence shown here is derived from an EMBL/GenBank/DDBJ whole genome shotgun (WGS) entry which is preliminary data.</text>
</comment>
<feature type="compositionally biased region" description="Basic and acidic residues" evidence="2">
    <location>
        <begin position="704"/>
        <end position="723"/>
    </location>
</feature>
<proteinExistence type="predicted"/>
<feature type="compositionally biased region" description="Basic and acidic residues" evidence="2">
    <location>
        <begin position="1"/>
        <end position="19"/>
    </location>
</feature>
<feature type="compositionally biased region" description="Polar residues" evidence="2">
    <location>
        <begin position="317"/>
        <end position="326"/>
    </location>
</feature>
<dbReference type="PANTHER" id="PTHR14926">
    <property type="entry name" value="M-PHASE PHOSPHOPROTEIN 9"/>
    <property type="match status" value="1"/>
</dbReference>
<dbReference type="Proteomes" id="UP001519460">
    <property type="component" value="Unassembled WGS sequence"/>
</dbReference>
<feature type="compositionally biased region" description="Polar residues" evidence="2">
    <location>
        <begin position="850"/>
        <end position="860"/>
    </location>
</feature>
<organism evidence="3 4">
    <name type="scientific">Batillaria attramentaria</name>
    <dbReference type="NCBI Taxonomy" id="370345"/>
    <lineage>
        <taxon>Eukaryota</taxon>
        <taxon>Metazoa</taxon>
        <taxon>Spiralia</taxon>
        <taxon>Lophotrochozoa</taxon>
        <taxon>Mollusca</taxon>
        <taxon>Gastropoda</taxon>
        <taxon>Caenogastropoda</taxon>
        <taxon>Sorbeoconcha</taxon>
        <taxon>Cerithioidea</taxon>
        <taxon>Batillariidae</taxon>
        <taxon>Batillaria</taxon>
    </lineage>
</organism>
<feature type="compositionally biased region" description="Basic and acidic residues" evidence="2">
    <location>
        <begin position="400"/>
        <end position="422"/>
    </location>
</feature>
<reference evidence="3 4" key="1">
    <citation type="journal article" date="2023" name="Sci. Data">
        <title>Genome assembly of the Korean intertidal mud-creeper Batillaria attramentaria.</title>
        <authorList>
            <person name="Patra A.K."/>
            <person name="Ho P.T."/>
            <person name="Jun S."/>
            <person name="Lee S.J."/>
            <person name="Kim Y."/>
            <person name="Won Y.J."/>
        </authorList>
    </citation>
    <scope>NUCLEOTIDE SEQUENCE [LARGE SCALE GENOMIC DNA]</scope>
    <source>
        <strain evidence="3">Wonlab-2016</strain>
    </source>
</reference>
<evidence type="ECO:0000256" key="2">
    <source>
        <dbReference type="SAM" id="MobiDB-lite"/>
    </source>
</evidence>
<keyword evidence="4" id="KW-1185">Reference proteome</keyword>
<feature type="compositionally biased region" description="Low complexity" evidence="2">
    <location>
        <begin position="796"/>
        <end position="807"/>
    </location>
</feature>
<name>A0ABD0L413_9CAEN</name>
<protein>
    <recommendedName>
        <fullName evidence="5">Cep57 centrosome microtubule-binding domain-containing protein</fullName>
    </recommendedName>
</protein>
<feature type="compositionally biased region" description="Basic and acidic residues" evidence="2">
    <location>
        <begin position="101"/>
        <end position="148"/>
    </location>
</feature>
<feature type="compositionally biased region" description="Polar residues" evidence="2">
    <location>
        <begin position="24"/>
        <end position="34"/>
    </location>
</feature>
<dbReference type="PANTHER" id="PTHR14926:SF1">
    <property type="entry name" value="M-PHASE PHOSPHOPROTEIN 9"/>
    <property type="match status" value="1"/>
</dbReference>
<feature type="compositionally biased region" description="Basic and acidic residues" evidence="2">
    <location>
        <begin position="335"/>
        <end position="349"/>
    </location>
</feature>
<feature type="compositionally biased region" description="Low complexity" evidence="2">
    <location>
        <begin position="164"/>
        <end position="179"/>
    </location>
</feature>
<feature type="compositionally biased region" description="Polar residues" evidence="2">
    <location>
        <begin position="903"/>
        <end position="917"/>
    </location>
</feature>
<dbReference type="InterPro" id="IPR026636">
    <property type="entry name" value="MPHOSPH9"/>
</dbReference>
<feature type="compositionally biased region" description="Basic and acidic residues" evidence="2">
    <location>
        <begin position="260"/>
        <end position="272"/>
    </location>
</feature>
<feature type="compositionally biased region" description="Basic and acidic residues" evidence="2">
    <location>
        <begin position="883"/>
        <end position="901"/>
    </location>
</feature>
<evidence type="ECO:0008006" key="5">
    <source>
        <dbReference type="Google" id="ProtNLM"/>
    </source>
</evidence>
<evidence type="ECO:0000313" key="3">
    <source>
        <dbReference type="EMBL" id="KAK7494026.1"/>
    </source>
</evidence>
<dbReference type="EMBL" id="JACVVK020000087">
    <property type="protein sequence ID" value="KAK7494026.1"/>
    <property type="molecule type" value="Genomic_DNA"/>
</dbReference>
<dbReference type="AlphaFoldDB" id="A0ABD0L413"/>
<feature type="coiled-coil region" evidence="1">
    <location>
        <begin position="435"/>
        <end position="526"/>
    </location>
</feature>
<feature type="coiled-coil region" evidence="1">
    <location>
        <begin position="962"/>
        <end position="1027"/>
    </location>
</feature>
<feature type="compositionally biased region" description="Polar residues" evidence="2">
    <location>
        <begin position="375"/>
        <end position="399"/>
    </location>
</feature>
<keyword evidence="1" id="KW-0175">Coiled coil</keyword>
<accession>A0ABD0L413</accession>
<feature type="region of interest" description="Disordered" evidence="2">
    <location>
        <begin position="794"/>
        <end position="918"/>
    </location>
</feature>